<accession>A0A4S8KJH8</accession>
<evidence type="ECO:0000313" key="2">
    <source>
        <dbReference type="EMBL" id="THU75600.1"/>
    </source>
</evidence>
<keyword evidence="1" id="KW-0472">Membrane</keyword>
<protein>
    <submittedName>
        <fullName evidence="2">Uncharacterized protein</fullName>
    </submittedName>
</protein>
<dbReference type="OrthoDB" id="3057838at2759"/>
<proteinExistence type="predicted"/>
<organism evidence="2 3">
    <name type="scientific">Dendrothele bispora (strain CBS 962.96)</name>
    <dbReference type="NCBI Taxonomy" id="1314807"/>
    <lineage>
        <taxon>Eukaryota</taxon>
        <taxon>Fungi</taxon>
        <taxon>Dikarya</taxon>
        <taxon>Basidiomycota</taxon>
        <taxon>Agaricomycotina</taxon>
        <taxon>Agaricomycetes</taxon>
        <taxon>Agaricomycetidae</taxon>
        <taxon>Agaricales</taxon>
        <taxon>Agaricales incertae sedis</taxon>
        <taxon>Dendrothele</taxon>
    </lineage>
</organism>
<feature type="non-terminal residue" evidence="2">
    <location>
        <position position="71"/>
    </location>
</feature>
<keyword evidence="3" id="KW-1185">Reference proteome</keyword>
<feature type="transmembrane region" description="Helical" evidence="1">
    <location>
        <begin position="27"/>
        <end position="47"/>
    </location>
</feature>
<reference evidence="2 3" key="1">
    <citation type="journal article" date="2019" name="Nat. Ecol. Evol.">
        <title>Megaphylogeny resolves global patterns of mushroom evolution.</title>
        <authorList>
            <person name="Varga T."/>
            <person name="Krizsan K."/>
            <person name="Foldi C."/>
            <person name="Dima B."/>
            <person name="Sanchez-Garcia M."/>
            <person name="Sanchez-Ramirez S."/>
            <person name="Szollosi G.J."/>
            <person name="Szarkandi J.G."/>
            <person name="Papp V."/>
            <person name="Albert L."/>
            <person name="Andreopoulos W."/>
            <person name="Angelini C."/>
            <person name="Antonin V."/>
            <person name="Barry K.W."/>
            <person name="Bougher N.L."/>
            <person name="Buchanan P."/>
            <person name="Buyck B."/>
            <person name="Bense V."/>
            <person name="Catcheside P."/>
            <person name="Chovatia M."/>
            <person name="Cooper J."/>
            <person name="Damon W."/>
            <person name="Desjardin D."/>
            <person name="Finy P."/>
            <person name="Geml J."/>
            <person name="Haridas S."/>
            <person name="Hughes K."/>
            <person name="Justo A."/>
            <person name="Karasinski D."/>
            <person name="Kautmanova I."/>
            <person name="Kiss B."/>
            <person name="Kocsube S."/>
            <person name="Kotiranta H."/>
            <person name="LaButti K.M."/>
            <person name="Lechner B.E."/>
            <person name="Liimatainen K."/>
            <person name="Lipzen A."/>
            <person name="Lukacs Z."/>
            <person name="Mihaltcheva S."/>
            <person name="Morgado L.N."/>
            <person name="Niskanen T."/>
            <person name="Noordeloos M.E."/>
            <person name="Ohm R.A."/>
            <person name="Ortiz-Santana B."/>
            <person name="Ovrebo C."/>
            <person name="Racz N."/>
            <person name="Riley R."/>
            <person name="Savchenko A."/>
            <person name="Shiryaev A."/>
            <person name="Soop K."/>
            <person name="Spirin V."/>
            <person name="Szebenyi C."/>
            <person name="Tomsovsky M."/>
            <person name="Tulloss R.E."/>
            <person name="Uehling J."/>
            <person name="Grigoriev I.V."/>
            <person name="Vagvolgyi C."/>
            <person name="Papp T."/>
            <person name="Martin F.M."/>
            <person name="Miettinen O."/>
            <person name="Hibbett D.S."/>
            <person name="Nagy L.G."/>
        </authorList>
    </citation>
    <scope>NUCLEOTIDE SEQUENCE [LARGE SCALE GENOMIC DNA]</scope>
    <source>
        <strain evidence="2 3">CBS 962.96</strain>
    </source>
</reference>
<gene>
    <name evidence="2" type="ORF">K435DRAFT_586396</name>
</gene>
<dbReference type="AlphaFoldDB" id="A0A4S8KJH8"/>
<keyword evidence="1" id="KW-1133">Transmembrane helix</keyword>
<dbReference type="Proteomes" id="UP000297245">
    <property type="component" value="Unassembled WGS sequence"/>
</dbReference>
<evidence type="ECO:0000313" key="3">
    <source>
        <dbReference type="Proteomes" id="UP000297245"/>
    </source>
</evidence>
<dbReference type="EMBL" id="ML181810">
    <property type="protein sequence ID" value="THU75600.1"/>
    <property type="molecule type" value="Genomic_DNA"/>
</dbReference>
<evidence type="ECO:0000256" key="1">
    <source>
        <dbReference type="SAM" id="Phobius"/>
    </source>
</evidence>
<sequence>SLEDELDPFLSVEASVTEPRSTLSVRAIRFLPGIYVIVFGQCMRALYRSPNQRNARFYLPGSVSLFVLGTF</sequence>
<feature type="non-terminal residue" evidence="2">
    <location>
        <position position="1"/>
    </location>
</feature>
<name>A0A4S8KJH8_DENBC</name>
<keyword evidence="1" id="KW-0812">Transmembrane</keyword>